<evidence type="ECO:0000256" key="1">
    <source>
        <dbReference type="SAM" id="MobiDB-lite"/>
    </source>
</evidence>
<dbReference type="Proteomes" id="UP000314294">
    <property type="component" value="Unassembled WGS sequence"/>
</dbReference>
<evidence type="ECO:0000313" key="3">
    <source>
        <dbReference type="Proteomes" id="UP000314294"/>
    </source>
</evidence>
<organism evidence="2 3">
    <name type="scientific">Liparis tanakae</name>
    <name type="common">Tanaka's snailfish</name>
    <dbReference type="NCBI Taxonomy" id="230148"/>
    <lineage>
        <taxon>Eukaryota</taxon>
        <taxon>Metazoa</taxon>
        <taxon>Chordata</taxon>
        <taxon>Craniata</taxon>
        <taxon>Vertebrata</taxon>
        <taxon>Euteleostomi</taxon>
        <taxon>Actinopterygii</taxon>
        <taxon>Neopterygii</taxon>
        <taxon>Teleostei</taxon>
        <taxon>Neoteleostei</taxon>
        <taxon>Acanthomorphata</taxon>
        <taxon>Eupercaria</taxon>
        <taxon>Perciformes</taxon>
        <taxon>Cottioidei</taxon>
        <taxon>Cottales</taxon>
        <taxon>Liparidae</taxon>
        <taxon>Liparis</taxon>
    </lineage>
</organism>
<keyword evidence="3" id="KW-1185">Reference proteome</keyword>
<reference evidence="2 3" key="1">
    <citation type="submission" date="2019-03" db="EMBL/GenBank/DDBJ databases">
        <title>First draft genome of Liparis tanakae, snailfish: a comprehensive survey of snailfish specific genes.</title>
        <authorList>
            <person name="Kim W."/>
            <person name="Song I."/>
            <person name="Jeong J.-H."/>
            <person name="Kim D."/>
            <person name="Kim S."/>
            <person name="Ryu S."/>
            <person name="Song J.Y."/>
            <person name="Lee S.K."/>
        </authorList>
    </citation>
    <scope>NUCLEOTIDE SEQUENCE [LARGE SCALE GENOMIC DNA]</scope>
    <source>
        <tissue evidence="2">Muscle</tissue>
    </source>
</reference>
<proteinExistence type="predicted"/>
<feature type="region of interest" description="Disordered" evidence="1">
    <location>
        <begin position="1"/>
        <end position="21"/>
    </location>
</feature>
<accession>A0A4Z2GS48</accession>
<dbReference type="EMBL" id="SRLO01000427">
    <property type="protein sequence ID" value="TNN56488.1"/>
    <property type="molecule type" value="Genomic_DNA"/>
</dbReference>
<dbReference type="AlphaFoldDB" id="A0A4Z2GS48"/>
<comment type="caution">
    <text evidence="2">The sequence shown here is derived from an EMBL/GenBank/DDBJ whole genome shotgun (WGS) entry which is preliminary data.</text>
</comment>
<sequence length="96" mass="10688">MPRPSVRAALTEPVPRGPSVRCTAAHTAYEDQRWRQAPIPLKKKASPRIWATASKVLAAGDNGSVFLLAYIINDKPGAECLNRVPEEVRRRRMPDL</sequence>
<name>A0A4Z2GS48_9TELE</name>
<gene>
    <name evidence="2" type="ORF">EYF80_033285</name>
</gene>
<protein>
    <submittedName>
        <fullName evidence="2">Uncharacterized protein</fullName>
    </submittedName>
</protein>
<evidence type="ECO:0000313" key="2">
    <source>
        <dbReference type="EMBL" id="TNN56488.1"/>
    </source>
</evidence>